<keyword evidence="3" id="KW-0378">Hydrolase</keyword>
<gene>
    <name evidence="3" type="ORF">DVH21_29120</name>
    <name evidence="4" type="ORF">F6X54_02720</name>
</gene>
<reference evidence="3 5" key="1">
    <citation type="submission" date="2018-07" db="EMBL/GenBank/DDBJ databases">
        <authorList>
            <person name="Ye Y."/>
        </authorList>
    </citation>
    <scope>NUCLEOTIDE SEQUENCE [LARGE SCALE GENOMIC DNA]</scope>
    <source>
        <strain evidence="3">110B</strain>
        <strain evidence="5">H14(2018)</strain>
    </source>
</reference>
<dbReference type="InterPro" id="IPR054817">
    <property type="entry name" value="Glycosyl_F510_1955-like"/>
</dbReference>
<accession>A0A1C6TMW4</accession>
<proteinExistence type="predicted"/>
<keyword evidence="6" id="KW-1185">Reference proteome</keyword>
<keyword evidence="2" id="KW-0812">Transmembrane</keyword>
<dbReference type="AlphaFoldDB" id="A0A1C6TMW4"/>
<evidence type="ECO:0000313" key="4">
    <source>
        <dbReference type="EMBL" id="KAB1118651.1"/>
    </source>
</evidence>
<name>A0A1C6TMW4_9ACTN</name>
<dbReference type="GO" id="GO:0016787">
    <property type="term" value="F:hydrolase activity"/>
    <property type="evidence" value="ECO:0007669"/>
    <property type="project" value="UniProtKB-KW"/>
</dbReference>
<evidence type="ECO:0000313" key="6">
    <source>
        <dbReference type="Proteomes" id="UP000471364"/>
    </source>
</evidence>
<organism evidence="3 5">
    <name type="scientific">Micromonospora aurantiaca</name>
    <name type="common">nom. illeg.</name>
    <dbReference type="NCBI Taxonomy" id="47850"/>
    <lineage>
        <taxon>Bacteria</taxon>
        <taxon>Bacillati</taxon>
        <taxon>Actinomycetota</taxon>
        <taxon>Actinomycetes</taxon>
        <taxon>Micromonosporales</taxon>
        <taxon>Micromonosporaceae</taxon>
        <taxon>Micromonospora</taxon>
    </lineage>
</organism>
<keyword evidence="2" id="KW-1133">Transmembrane helix</keyword>
<reference evidence="4 6" key="3">
    <citation type="submission" date="2019-09" db="EMBL/GenBank/DDBJ databases">
        <title>High taxonomic diversity of Micromonospora strains isolated from Medicago sativa nodules in different geographical locations.</title>
        <authorList>
            <person name="Martinez-Hidalgo P."/>
            <person name="Flores-Felix J.D."/>
            <person name="Velazquez E."/>
            <person name="Brau L."/>
            <person name="Trujillo M.E."/>
            <person name="Martinez-Molina E."/>
        </authorList>
    </citation>
    <scope>NUCLEOTIDE SEQUENCE [LARGE SCALE GENOMIC DNA]</scope>
    <source>
        <strain evidence="4 6">ALFB5</strain>
    </source>
</reference>
<reference evidence="3 5" key="2">
    <citation type="submission" date="2018-08" db="EMBL/GenBank/DDBJ databases">
        <title>Streptomyces kandeliansis sp. nov., an endophytic bacterium isolated from mangrove plant.</title>
        <authorList>
            <person name="Wang R."/>
        </authorList>
    </citation>
    <scope>NUCLEOTIDE SEQUENCE [LARGE SCALE GENOMIC DNA]</scope>
    <source>
        <strain evidence="3">110B</strain>
        <strain evidence="5">H14(2018)</strain>
    </source>
</reference>
<keyword evidence="2" id="KW-0472">Membrane</keyword>
<dbReference type="EMBL" id="CP031263">
    <property type="protein sequence ID" value="AXH93651.1"/>
    <property type="molecule type" value="Genomic_DNA"/>
</dbReference>
<dbReference type="EMBL" id="WAAR01000006">
    <property type="protein sequence ID" value="KAB1118651.1"/>
    <property type="molecule type" value="Genomic_DNA"/>
</dbReference>
<dbReference type="CDD" id="cd15482">
    <property type="entry name" value="Sialidase_non-viral"/>
    <property type="match status" value="1"/>
</dbReference>
<feature type="region of interest" description="Disordered" evidence="1">
    <location>
        <begin position="1"/>
        <end position="28"/>
    </location>
</feature>
<evidence type="ECO:0000313" key="5">
    <source>
        <dbReference type="Proteomes" id="UP000253958"/>
    </source>
</evidence>
<protein>
    <submittedName>
        <fullName evidence="3">Glycosyl hydrolase</fullName>
    </submittedName>
</protein>
<feature type="transmembrane region" description="Helical" evidence="2">
    <location>
        <begin position="33"/>
        <end position="52"/>
    </location>
</feature>
<sequence>MSRTSQPTRPSSRSGSARKAQAGEPQSGPTRKIVVTALAALAVLSAVVVFVLRDQGSSADHGAAGTGHDGFGHVHGVATDPGSGALYVATHVGLFRVDDAHTAVRVSKDALDLMGFTVVGPGHFLASGHSEDGPANVGLIESTDGGVTWRAKSLSGAADFHGLQAAHGSVYGYNSTDGAFMVSVDQRTWEQRSRVAMGEFAVSPTDAQSILAVGRDGLQRSTDGGRSWQTVAGAPAVGLLAWDRTGVWGVAQDGAIWSSTDGGQQWQRRGAVPGQPHSIATDKGTLFAALAGDRVVATTDAGATWTDRYVPQ</sequence>
<evidence type="ECO:0000256" key="1">
    <source>
        <dbReference type="SAM" id="MobiDB-lite"/>
    </source>
</evidence>
<dbReference type="Proteomes" id="UP000253958">
    <property type="component" value="Chromosome"/>
</dbReference>
<feature type="compositionally biased region" description="Low complexity" evidence="1">
    <location>
        <begin position="1"/>
        <end position="15"/>
    </location>
</feature>
<dbReference type="SUPFAM" id="SSF110296">
    <property type="entry name" value="Oligoxyloglucan reducing end-specific cellobiohydrolase"/>
    <property type="match status" value="1"/>
</dbReference>
<dbReference type="InterPro" id="IPR015943">
    <property type="entry name" value="WD40/YVTN_repeat-like_dom_sf"/>
</dbReference>
<dbReference type="Proteomes" id="UP000471364">
    <property type="component" value="Unassembled WGS sequence"/>
</dbReference>
<dbReference type="NCBIfam" id="NF045728">
    <property type="entry name" value="glycosyl_F510_1955"/>
    <property type="match status" value="1"/>
</dbReference>
<dbReference type="RefSeq" id="WP_030271505.1">
    <property type="nucleotide sequence ID" value="NZ_CBDRIQ010000020.1"/>
</dbReference>
<evidence type="ECO:0000256" key="2">
    <source>
        <dbReference type="SAM" id="Phobius"/>
    </source>
</evidence>
<dbReference type="Gene3D" id="2.130.10.10">
    <property type="entry name" value="YVTN repeat-like/Quinoprotein amine dehydrogenase"/>
    <property type="match status" value="2"/>
</dbReference>
<evidence type="ECO:0000313" key="3">
    <source>
        <dbReference type="EMBL" id="AXH93651.1"/>
    </source>
</evidence>